<feature type="signal peptide" evidence="1">
    <location>
        <begin position="1"/>
        <end position="24"/>
    </location>
</feature>
<name>A0A8S9S9L4_BRACR</name>
<dbReference type="EMBL" id="QGKX02000088">
    <property type="protein sequence ID" value="KAF3588564.1"/>
    <property type="molecule type" value="Genomic_DNA"/>
</dbReference>
<accession>A0A8S9S9L4</accession>
<reference evidence="2" key="1">
    <citation type="submission" date="2019-12" db="EMBL/GenBank/DDBJ databases">
        <title>Genome sequencing and annotation of Brassica cretica.</title>
        <authorList>
            <person name="Studholme D.J."/>
            <person name="Sarris P."/>
        </authorList>
    </citation>
    <scope>NUCLEOTIDE SEQUENCE</scope>
    <source>
        <strain evidence="2">PFS-109/04</strain>
        <tissue evidence="2">Leaf</tissue>
    </source>
</reference>
<keyword evidence="1" id="KW-0732">Signal</keyword>
<evidence type="ECO:0000313" key="2">
    <source>
        <dbReference type="EMBL" id="KAF3588564.1"/>
    </source>
</evidence>
<evidence type="ECO:0000313" key="3">
    <source>
        <dbReference type="Proteomes" id="UP000712600"/>
    </source>
</evidence>
<dbReference type="AlphaFoldDB" id="A0A8S9S9L4"/>
<feature type="chain" id="PRO_5035868800" evidence="1">
    <location>
        <begin position="25"/>
        <end position="364"/>
    </location>
</feature>
<sequence length="364" mass="40281">MERALTMSLSFWLIVSAALNHVSSSSIVPICLSSVDPEETGSVQCRVAFAASFFKSPWEPLAQPTSFSLLSLGSREISRRSDCRKPSPPCLISSSVDRRSKPTTLLSPDPACPLAHRRSSPTTTSRTVHRASYTAFSGEKFKNGAFCSSAPNKILIPCWIWALRVGMGLSPSFRSKLAFRSWGLIPHSPLSPTVYQAHISRPVSLQPYAPHPWFVPSWPTGLSHRKHVTRFEARFDKEITNHSMQSPHPSLQSENPDSSSFNLSLSEFDDWQFGVSSAKPSWFLHVIYSLLDSHSPSILVNAKSSQVGLRGHGASHQKLLSVIIPTVSHRCINVIFDYQFLGTIALGNKMKFLHGFLHTAELDS</sequence>
<gene>
    <name evidence="2" type="ORF">F2Q69_00032578</name>
</gene>
<comment type="caution">
    <text evidence="2">The sequence shown here is derived from an EMBL/GenBank/DDBJ whole genome shotgun (WGS) entry which is preliminary data.</text>
</comment>
<dbReference type="Proteomes" id="UP000712600">
    <property type="component" value="Unassembled WGS sequence"/>
</dbReference>
<evidence type="ECO:0000256" key="1">
    <source>
        <dbReference type="SAM" id="SignalP"/>
    </source>
</evidence>
<protein>
    <submittedName>
        <fullName evidence="2">Uncharacterized protein</fullName>
    </submittedName>
</protein>
<organism evidence="2 3">
    <name type="scientific">Brassica cretica</name>
    <name type="common">Mustard</name>
    <dbReference type="NCBI Taxonomy" id="69181"/>
    <lineage>
        <taxon>Eukaryota</taxon>
        <taxon>Viridiplantae</taxon>
        <taxon>Streptophyta</taxon>
        <taxon>Embryophyta</taxon>
        <taxon>Tracheophyta</taxon>
        <taxon>Spermatophyta</taxon>
        <taxon>Magnoliopsida</taxon>
        <taxon>eudicotyledons</taxon>
        <taxon>Gunneridae</taxon>
        <taxon>Pentapetalae</taxon>
        <taxon>rosids</taxon>
        <taxon>malvids</taxon>
        <taxon>Brassicales</taxon>
        <taxon>Brassicaceae</taxon>
        <taxon>Brassiceae</taxon>
        <taxon>Brassica</taxon>
    </lineage>
</organism>
<proteinExistence type="predicted"/>